<dbReference type="PROSITE" id="PS51134">
    <property type="entry name" value="ZF_TFIIB"/>
    <property type="match status" value="1"/>
</dbReference>
<dbReference type="eggNOG" id="KOG1598">
    <property type="taxonomic scope" value="Eukaryota"/>
</dbReference>
<dbReference type="GO" id="GO:0001112">
    <property type="term" value="P:DNA-templated transcription open complex formation"/>
    <property type="evidence" value="ECO:0007669"/>
    <property type="project" value="EnsemblFungi"/>
</dbReference>
<dbReference type="GeneID" id="8198862"/>
<comment type="subcellular location">
    <subcellularLocation>
        <location evidence="1">Nucleus</location>
    </subcellularLocation>
</comment>
<dbReference type="GO" id="GO:0000995">
    <property type="term" value="F:RNA polymerase III general transcription initiation factor activity"/>
    <property type="evidence" value="ECO:0007669"/>
    <property type="project" value="EnsemblFungi"/>
</dbReference>
<organism evidence="17 18">
    <name type="scientific">Komagataella phaffii (strain GS115 / ATCC 20864)</name>
    <name type="common">Yeast</name>
    <name type="synonym">Pichia pastoris</name>
    <dbReference type="NCBI Taxonomy" id="644223"/>
    <lineage>
        <taxon>Eukaryota</taxon>
        <taxon>Fungi</taxon>
        <taxon>Dikarya</taxon>
        <taxon>Ascomycota</taxon>
        <taxon>Saccharomycotina</taxon>
        <taxon>Pichiomycetes</taxon>
        <taxon>Pichiales</taxon>
        <taxon>Pichiaceae</taxon>
        <taxon>Komagataella</taxon>
    </lineage>
</organism>
<dbReference type="PANTHER" id="PTHR11618:SF4">
    <property type="entry name" value="TRANSCRIPTION FACTOR IIIB 90 KDA SUBUNIT"/>
    <property type="match status" value="1"/>
</dbReference>
<keyword evidence="4" id="KW-0677">Repeat</keyword>
<dbReference type="SMART" id="SM00385">
    <property type="entry name" value="CYCLIN"/>
    <property type="match status" value="2"/>
</dbReference>
<keyword evidence="9" id="KW-0804">Transcription</keyword>
<feature type="region of interest" description="Disordered" evidence="15">
    <location>
        <begin position="355"/>
        <end position="396"/>
    </location>
</feature>
<dbReference type="GO" id="GO:0000994">
    <property type="term" value="F:RNA polymerase III core binding"/>
    <property type="evidence" value="ECO:0007669"/>
    <property type="project" value="EnsemblFungi"/>
</dbReference>
<dbReference type="InParanoid" id="C4R0J1"/>
<dbReference type="EMBL" id="FN392320">
    <property type="protein sequence ID" value="CAY69015.1"/>
    <property type="molecule type" value="Genomic_DNA"/>
</dbReference>
<keyword evidence="3" id="KW-0479">Metal-binding</keyword>
<evidence type="ECO:0000256" key="7">
    <source>
        <dbReference type="ARBA" id="ARBA00023015"/>
    </source>
</evidence>
<dbReference type="SUPFAM" id="SSF47954">
    <property type="entry name" value="Cyclin-like"/>
    <property type="match status" value="2"/>
</dbReference>
<dbReference type="FunFam" id="1.10.472.10:FF:000002">
    <property type="entry name" value="Transcription factor IIIB 90 kDa subunit"/>
    <property type="match status" value="1"/>
</dbReference>
<dbReference type="SUPFAM" id="SSF57783">
    <property type="entry name" value="Zinc beta-ribbon"/>
    <property type="match status" value="1"/>
</dbReference>
<evidence type="ECO:0000256" key="9">
    <source>
        <dbReference type="ARBA" id="ARBA00023163"/>
    </source>
</evidence>
<dbReference type="FunFam" id="1.10.472.10:FF:000007">
    <property type="entry name" value="Transcription factor IIIB 90 kDa subunit"/>
    <property type="match status" value="1"/>
</dbReference>
<protein>
    <recommendedName>
        <fullName evidence="13">Transcription factor IIIB 70 kDa subunit</fullName>
    </recommendedName>
    <alternativeName>
        <fullName evidence="11">B-related factor 1</fullName>
    </alternativeName>
</protein>
<dbReference type="CDD" id="cd20554">
    <property type="entry name" value="CYCLIN_TFIIIB90_rpt2"/>
    <property type="match status" value="1"/>
</dbReference>
<reference evidence="17 18" key="1">
    <citation type="journal article" date="2009" name="Nat. Biotechnol.">
        <title>Genome sequence of the recombinant protein production host Pichia pastoris.</title>
        <authorList>
            <person name="De Schutter K."/>
            <person name="Lin Y.C."/>
            <person name="Tiels P."/>
            <person name="Van Hecke A."/>
            <person name="Glinka S."/>
            <person name="Weber-Lehmann J."/>
            <person name="Rouze P."/>
            <person name="Van de Peer Y."/>
            <person name="Callewaert N."/>
        </authorList>
    </citation>
    <scope>NUCLEOTIDE SEQUENCE [LARGE SCALE GENOMIC DNA]</scope>
    <source>
        <strain evidence="18">GS115 / ATCC 20864</strain>
    </source>
</reference>
<keyword evidence="8" id="KW-0010">Activator</keyword>
<keyword evidence="18" id="KW-1185">Reference proteome</keyword>
<dbReference type="GO" id="GO:0000126">
    <property type="term" value="C:transcription factor TFIIIB complex"/>
    <property type="evidence" value="ECO:0007669"/>
    <property type="project" value="EnsemblFungi"/>
</dbReference>
<dbReference type="InterPro" id="IPR011665">
    <property type="entry name" value="BRF1_TBP-bd_dom"/>
</dbReference>
<dbReference type="Pfam" id="PF08271">
    <property type="entry name" value="Zn_Ribbon_TF"/>
    <property type="match status" value="1"/>
</dbReference>
<comment type="similarity">
    <text evidence="2">Belongs to the TFIIB family.</text>
</comment>
<dbReference type="Proteomes" id="UP000000314">
    <property type="component" value="Chromosome 2"/>
</dbReference>
<evidence type="ECO:0000256" key="8">
    <source>
        <dbReference type="ARBA" id="ARBA00023159"/>
    </source>
</evidence>
<dbReference type="InterPro" id="IPR036915">
    <property type="entry name" value="Cyclin-like_sf"/>
</dbReference>
<keyword evidence="7" id="KW-0805">Transcription regulation</keyword>
<dbReference type="Gene3D" id="1.20.5.650">
    <property type="entry name" value="Single helix bin"/>
    <property type="match status" value="1"/>
</dbReference>
<dbReference type="PANTHER" id="PTHR11618">
    <property type="entry name" value="TRANSCRIPTION INITIATION FACTOR IIB-RELATED"/>
    <property type="match status" value="1"/>
</dbReference>
<evidence type="ECO:0000256" key="3">
    <source>
        <dbReference type="ARBA" id="ARBA00022723"/>
    </source>
</evidence>
<dbReference type="Pfam" id="PF00382">
    <property type="entry name" value="TFIIB"/>
    <property type="match status" value="2"/>
</dbReference>
<evidence type="ECO:0000256" key="12">
    <source>
        <dbReference type="ARBA" id="ARBA00056279"/>
    </source>
</evidence>
<name>C4R0J1_KOMPG</name>
<dbReference type="InterPro" id="IPR013763">
    <property type="entry name" value="Cyclin-like_dom"/>
</dbReference>
<dbReference type="SMR" id="C4R0J1"/>
<gene>
    <name evidence="17" type="ordered locus">PAS_chr2-1_0394</name>
</gene>
<evidence type="ECO:0000256" key="10">
    <source>
        <dbReference type="ARBA" id="ARBA00023242"/>
    </source>
</evidence>
<dbReference type="GO" id="GO:0070898">
    <property type="term" value="P:RNA polymerase III preinitiation complex assembly"/>
    <property type="evidence" value="ECO:0007669"/>
    <property type="project" value="EnsemblFungi"/>
</dbReference>
<dbReference type="AlphaFoldDB" id="C4R0J1"/>
<dbReference type="PRINTS" id="PR00685">
    <property type="entry name" value="TIFACTORIIB"/>
</dbReference>
<dbReference type="InterPro" id="IPR013150">
    <property type="entry name" value="TFIIB_cyclin"/>
</dbReference>
<dbReference type="GO" id="GO:0097550">
    <property type="term" value="C:transcription preinitiation complex"/>
    <property type="evidence" value="ECO:0007669"/>
    <property type="project" value="TreeGrafter"/>
</dbReference>
<dbReference type="RefSeq" id="XP_002491295.1">
    <property type="nucleotide sequence ID" value="XM_002491250.1"/>
</dbReference>
<keyword evidence="5 14" id="KW-0863">Zinc-finger</keyword>
<comment type="function">
    <text evidence="12">General activator of RNA polymerase III transcription. Interacts with TBP. Binds to Pol III subunit C34 and to the TAU135 component of TFIIIC.</text>
</comment>
<evidence type="ECO:0000313" key="17">
    <source>
        <dbReference type="EMBL" id="CAY69015.1"/>
    </source>
</evidence>
<evidence type="ECO:0000256" key="5">
    <source>
        <dbReference type="ARBA" id="ARBA00022771"/>
    </source>
</evidence>
<evidence type="ECO:0000256" key="1">
    <source>
        <dbReference type="ARBA" id="ARBA00004123"/>
    </source>
</evidence>
<evidence type="ECO:0000256" key="13">
    <source>
        <dbReference type="ARBA" id="ARBA00074765"/>
    </source>
</evidence>
<dbReference type="InterPro" id="IPR000812">
    <property type="entry name" value="TFIIB"/>
</dbReference>
<evidence type="ECO:0000256" key="14">
    <source>
        <dbReference type="PROSITE-ProRule" id="PRU00469"/>
    </source>
</evidence>
<dbReference type="Pfam" id="PF07741">
    <property type="entry name" value="BRF1"/>
    <property type="match status" value="1"/>
</dbReference>
<dbReference type="FunCoup" id="C4R0J1">
    <property type="interactions" value="482"/>
</dbReference>
<accession>C4R0J1</accession>
<feature type="domain" description="TFIIB-type" evidence="16">
    <location>
        <begin position="5"/>
        <end position="38"/>
    </location>
</feature>
<dbReference type="CDD" id="cd20553">
    <property type="entry name" value="CYCLIN_TFIIIB90_rpt1"/>
    <property type="match status" value="1"/>
</dbReference>
<dbReference type="OrthoDB" id="511529at2759"/>
<dbReference type="InterPro" id="IPR023486">
    <property type="entry name" value="TFIIB_CS"/>
</dbReference>
<dbReference type="GO" id="GO:0005634">
    <property type="term" value="C:nucleus"/>
    <property type="evidence" value="ECO:0007669"/>
    <property type="project" value="UniProtKB-SubCell"/>
</dbReference>
<evidence type="ECO:0000256" key="6">
    <source>
        <dbReference type="ARBA" id="ARBA00022833"/>
    </source>
</evidence>
<dbReference type="KEGG" id="ppa:PAS_chr2-1_0394"/>
<feature type="compositionally biased region" description="Acidic residues" evidence="15">
    <location>
        <begin position="375"/>
        <end position="389"/>
    </location>
</feature>
<dbReference type="PROSITE" id="PS00782">
    <property type="entry name" value="TFIIB"/>
    <property type="match status" value="2"/>
</dbReference>
<dbReference type="STRING" id="644223.C4R0J1"/>
<dbReference type="FunFam" id="1.20.5.650:FF:000004">
    <property type="entry name" value="Transcription factor TFIIIB subunit"/>
    <property type="match status" value="1"/>
</dbReference>
<keyword evidence="10" id="KW-0539">Nucleus</keyword>
<dbReference type="InterPro" id="IPR013137">
    <property type="entry name" value="Znf_TFIIB"/>
</dbReference>
<dbReference type="GO" id="GO:0006359">
    <property type="term" value="P:regulation of transcription by RNA polymerase III"/>
    <property type="evidence" value="ECO:0007669"/>
    <property type="project" value="EnsemblFungi"/>
</dbReference>
<evidence type="ECO:0000256" key="2">
    <source>
        <dbReference type="ARBA" id="ARBA00010857"/>
    </source>
</evidence>
<dbReference type="OMA" id="EPPCKVM"/>
<evidence type="ECO:0000313" key="18">
    <source>
        <dbReference type="Proteomes" id="UP000000314"/>
    </source>
</evidence>
<evidence type="ECO:0000256" key="11">
    <source>
        <dbReference type="ARBA" id="ARBA00031009"/>
    </source>
</evidence>
<dbReference type="GO" id="GO:0001006">
    <property type="term" value="F:RNA polymerase III type 3 promoter sequence-specific DNA binding"/>
    <property type="evidence" value="ECO:0007669"/>
    <property type="project" value="EnsemblFungi"/>
</dbReference>
<dbReference type="GO" id="GO:0008270">
    <property type="term" value="F:zinc ion binding"/>
    <property type="evidence" value="ECO:0007669"/>
    <property type="project" value="UniProtKB-KW"/>
</dbReference>
<evidence type="ECO:0000256" key="15">
    <source>
        <dbReference type="SAM" id="MobiDB-lite"/>
    </source>
</evidence>
<dbReference type="Gene3D" id="1.10.472.10">
    <property type="entry name" value="Cyclin-like"/>
    <property type="match status" value="2"/>
</dbReference>
<evidence type="ECO:0000259" key="16">
    <source>
        <dbReference type="PROSITE" id="PS51134"/>
    </source>
</evidence>
<dbReference type="GO" id="GO:0001156">
    <property type="term" value="F:TFIIIC-class transcription factor complex binding"/>
    <property type="evidence" value="ECO:0007669"/>
    <property type="project" value="EnsemblFungi"/>
</dbReference>
<evidence type="ECO:0000256" key="4">
    <source>
        <dbReference type="ARBA" id="ARBA00022737"/>
    </source>
</evidence>
<dbReference type="HOGENOM" id="CLU_010293_3_3_1"/>
<sequence length="568" mass="63477">MATLNKPRCKNCGGTEFTRDINTPASDLACVECGTVSEENPIVSEVSFGETASGAATVQGAFVGSDQARANFGNNRGSLDSREQTLNKGKRRIKTVAAVLGIADYISDAAYLWFRLALTNNFVQGRRSQNVVAACLYIACRKVKTHHMLIDFSSRLQISVYSVGATFLKMVKTLHISNLPLADPSLFIQHFAEQLNFGNSKIKVIKDAVKLAHRMADDWIHEGRRPAGIAGACLMLAARMNNFRRTHLEIAAVAKIGESTIQKRLNEFKNTNASKLSIDEFRKATNIESTAPPSYTSNRIKEKAIQQMINHNNKYSEEKETVMNFILKDSEISSEEIRTYILKIQKQQREDLKRKVNQVVSPSPGEVGEIQRSIDEDEDDDDESEDESDKDGNTANSIYNSFERQQQDQARLIELNRPKNLHKLPTTGDLLGKIKSDPENLEDVDDEELEGFLLTEDESRIKERVWVGLNHDFLIEQEKRRLKEESDKLAGHTTIKRRRKKNIDDDGLGIPKTELTEFASGLDPAALGLQSSINSIGEGSSALSSAKSMLQKKSYSKKLNYAAVENLF</sequence>
<keyword evidence="6" id="KW-0862">Zinc</keyword>
<dbReference type="GO" id="GO:0017025">
    <property type="term" value="F:TBP-class protein binding"/>
    <property type="evidence" value="ECO:0007669"/>
    <property type="project" value="EnsemblFungi"/>
</dbReference>
<proteinExistence type="inferred from homology"/>